<sequence length="196" mass="22473">MNRDWVKSSNRIAPAYVAGIKEFINVAKQSLDRKRLTTCPCHNCFNSRSHSIDVIRAHLITKGIDTSYVRWVYHGEEESDDEGAGNEEFENDEFDGLRAGLHDAFGNQYFDIGDTTEFLTNQQPMAEKSHYEKLYEALDTPLFVGCHTSSVLTFVVKLMNIKVMNKWSDGSFEMLLKLLREVLPQSNNCPQSYYET</sequence>
<name>A0A9P1EGS4_CUSEU</name>
<dbReference type="OrthoDB" id="1303687at2759"/>
<dbReference type="EMBL" id="CAMAPE010000045">
    <property type="protein sequence ID" value="CAH9103165.1"/>
    <property type="molecule type" value="Genomic_DNA"/>
</dbReference>
<keyword evidence="3" id="KW-1185">Reference proteome</keyword>
<protein>
    <recommendedName>
        <fullName evidence="1">Transposase-associated domain-containing protein</fullName>
    </recommendedName>
</protein>
<evidence type="ECO:0000313" key="2">
    <source>
        <dbReference type="EMBL" id="CAH9103165.1"/>
    </source>
</evidence>
<accession>A0A9P1EGS4</accession>
<dbReference type="Pfam" id="PF13963">
    <property type="entry name" value="Transpos_assoc"/>
    <property type="match status" value="1"/>
</dbReference>
<gene>
    <name evidence="2" type="ORF">CEURO_LOCUS16020</name>
</gene>
<evidence type="ECO:0000259" key="1">
    <source>
        <dbReference type="Pfam" id="PF13963"/>
    </source>
</evidence>
<dbReference type="InterPro" id="IPR029480">
    <property type="entry name" value="Transpos_assoc"/>
</dbReference>
<comment type="caution">
    <text evidence="2">The sequence shown here is derived from an EMBL/GenBank/DDBJ whole genome shotgun (WGS) entry which is preliminary data.</text>
</comment>
<reference evidence="2" key="1">
    <citation type="submission" date="2022-07" db="EMBL/GenBank/DDBJ databases">
        <authorList>
            <person name="Macas J."/>
            <person name="Novak P."/>
            <person name="Neumann P."/>
        </authorList>
    </citation>
    <scope>NUCLEOTIDE SEQUENCE</scope>
</reference>
<organism evidence="2 3">
    <name type="scientific">Cuscuta europaea</name>
    <name type="common">European dodder</name>
    <dbReference type="NCBI Taxonomy" id="41803"/>
    <lineage>
        <taxon>Eukaryota</taxon>
        <taxon>Viridiplantae</taxon>
        <taxon>Streptophyta</taxon>
        <taxon>Embryophyta</taxon>
        <taxon>Tracheophyta</taxon>
        <taxon>Spermatophyta</taxon>
        <taxon>Magnoliopsida</taxon>
        <taxon>eudicotyledons</taxon>
        <taxon>Gunneridae</taxon>
        <taxon>Pentapetalae</taxon>
        <taxon>asterids</taxon>
        <taxon>lamiids</taxon>
        <taxon>Solanales</taxon>
        <taxon>Convolvulaceae</taxon>
        <taxon>Cuscuteae</taxon>
        <taxon>Cuscuta</taxon>
        <taxon>Cuscuta subgen. Cuscuta</taxon>
    </lineage>
</organism>
<proteinExistence type="predicted"/>
<dbReference type="AlphaFoldDB" id="A0A9P1EGS4"/>
<feature type="non-terminal residue" evidence="2">
    <location>
        <position position="196"/>
    </location>
</feature>
<dbReference type="Proteomes" id="UP001152484">
    <property type="component" value="Unassembled WGS sequence"/>
</dbReference>
<feature type="domain" description="Transposase-associated" evidence="1">
    <location>
        <begin position="3"/>
        <end position="76"/>
    </location>
</feature>
<evidence type="ECO:0000313" key="3">
    <source>
        <dbReference type="Proteomes" id="UP001152484"/>
    </source>
</evidence>